<dbReference type="EMBL" id="AP021889">
    <property type="protein sequence ID" value="BBP45245.1"/>
    <property type="molecule type" value="Genomic_DNA"/>
</dbReference>
<evidence type="ECO:0000313" key="1">
    <source>
        <dbReference type="EMBL" id="BBP45245.1"/>
    </source>
</evidence>
<organism evidence="1 2">
    <name type="scientific">Thiosulfatimonas sediminis</name>
    <dbReference type="NCBI Taxonomy" id="2675054"/>
    <lineage>
        <taxon>Bacteria</taxon>
        <taxon>Pseudomonadati</taxon>
        <taxon>Pseudomonadota</taxon>
        <taxon>Gammaproteobacteria</taxon>
        <taxon>Thiotrichales</taxon>
        <taxon>Piscirickettsiaceae</taxon>
        <taxon>Thiosulfatimonas</taxon>
    </lineage>
</organism>
<name>A0A6F8PT00_9GAMM</name>
<accession>A0A6F8PT00</accession>
<dbReference type="Proteomes" id="UP000501726">
    <property type="component" value="Chromosome"/>
</dbReference>
<dbReference type="AlphaFoldDB" id="A0A6F8PT00"/>
<keyword evidence="2" id="KW-1185">Reference proteome</keyword>
<dbReference type="KEGG" id="tse:THMIRHAS_06180"/>
<sequence length="145" mass="16966">MSLEPLIKNFYNVEEVTRRWQKIHQDYGKDFLQEKIAREEIPAFISLQNCLLFPVSGVNKLYKYLELHITPTLRGKVYVDGIHESNEELIARRLASQKTFYASAWVFADAQLENTKFNKTSPGKYTKTFGNQDLCKRQFTHALVF</sequence>
<reference evidence="2" key="1">
    <citation type="submission" date="2019-11" db="EMBL/GenBank/DDBJ databases">
        <title>Isolation and characterization of two novel species in the genus Thiomicrorhabdus.</title>
        <authorList>
            <person name="Mochizuki J."/>
            <person name="Kojima H."/>
            <person name="Fukui M."/>
        </authorList>
    </citation>
    <scope>NUCLEOTIDE SEQUENCE [LARGE SCALE GENOMIC DNA]</scope>
    <source>
        <strain evidence="2">aks77</strain>
    </source>
</reference>
<evidence type="ECO:0000313" key="2">
    <source>
        <dbReference type="Proteomes" id="UP000501726"/>
    </source>
</evidence>
<protein>
    <submittedName>
        <fullName evidence="1">Uncharacterized protein</fullName>
    </submittedName>
</protein>
<proteinExistence type="predicted"/>
<gene>
    <name evidence="1" type="ORF">THMIRHAS_06180</name>
</gene>
<dbReference type="RefSeq" id="WP_173270786.1">
    <property type="nucleotide sequence ID" value="NZ_AP021889.1"/>
</dbReference>